<keyword evidence="2" id="KW-1185">Reference proteome</keyword>
<reference evidence="1 2" key="1">
    <citation type="journal article" date="2019" name="Appl. Microbiol. Biotechnol.">
        <title>Genome sequence of Isaria javanica and comparative genome analysis insights into family S53 peptidase evolution in fungal entomopathogens.</title>
        <authorList>
            <person name="Lin R."/>
            <person name="Zhang X."/>
            <person name="Xin B."/>
            <person name="Zou M."/>
            <person name="Gao Y."/>
            <person name="Qin F."/>
            <person name="Hu Q."/>
            <person name="Xie B."/>
            <person name="Cheng X."/>
        </authorList>
    </citation>
    <scope>NUCLEOTIDE SEQUENCE [LARGE SCALE GENOMIC DNA]</scope>
    <source>
        <strain evidence="1 2">IJ1G</strain>
    </source>
</reference>
<protein>
    <submittedName>
        <fullName evidence="1">Uncharacterized protein</fullName>
    </submittedName>
</protein>
<dbReference type="EMBL" id="SPUK01000003">
    <property type="protein sequence ID" value="TQV98965.1"/>
    <property type="molecule type" value="Genomic_DNA"/>
</dbReference>
<dbReference type="AlphaFoldDB" id="A0A545VB55"/>
<comment type="caution">
    <text evidence="1">The sequence shown here is derived from an EMBL/GenBank/DDBJ whole genome shotgun (WGS) entry which is preliminary data.</text>
</comment>
<organism evidence="1 2">
    <name type="scientific">Cordyceps javanica</name>
    <dbReference type="NCBI Taxonomy" id="43265"/>
    <lineage>
        <taxon>Eukaryota</taxon>
        <taxon>Fungi</taxon>
        <taxon>Dikarya</taxon>
        <taxon>Ascomycota</taxon>
        <taxon>Pezizomycotina</taxon>
        <taxon>Sordariomycetes</taxon>
        <taxon>Hypocreomycetidae</taxon>
        <taxon>Hypocreales</taxon>
        <taxon>Cordycipitaceae</taxon>
        <taxon>Cordyceps</taxon>
    </lineage>
</organism>
<gene>
    <name evidence="1" type="ORF">IF1G_03045</name>
</gene>
<evidence type="ECO:0000313" key="2">
    <source>
        <dbReference type="Proteomes" id="UP000315783"/>
    </source>
</evidence>
<accession>A0A545VB55</accession>
<name>A0A545VB55_9HYPO</name>
<sequence length="175" mass="19644">MTYFRACIPSFLQAISDAIPGHRADCLVPVVISPGPSEYYTDVGALPSSWSAVEETFTLILRLRQSLVQSTFPHPPDIGRFSCQISLFRVRANLQQICVARTQAAKVSDGSPVRRCCVTDFQYCLGPSPSWLYSHGNILSVRNEDRQKHDYKQLTGSLRIHHDINMQRKLVGPEP</sequence>
<evidence type="ECO:0000313" key="1">
    <source>
        <dbReference type="EMBL" id="TQV98965.1"/>
    </source>
</evidence>
<dbReference type="Proteomes" id="UP000315783">
    <property type="component" value="Unassembled WGS sequence"/>
</dbReference>
<proteinExistence type="predicted"/>